<evidence type="ECO:0000313" key="1">
    <source>
        <dbReference type="EMBL" id="KAK2956355.1"/>
    </source>
</evidence>
<name>A0ABQ9XXY4_9EUKA</name>
<dbReference type="EMBL" id="JARBJD010000057">
    <property type="protein sequence ID" value="KAK2956355.1"/>
    <property type="molecule type" value="Genomic_DNA"/>
</dbReference>
<keyword evidence="2" id="KW-1185">Reference proteome</keyword>
<reference evidence="1 2" key="1">
    <citation type="journal article" date="2022" name="bioRxiv">
        <title>Genomics of Preaxostyla Flagellates Illuminates Evolutionary Transitions and the Path Towards Mitochondrial Loss.</title>
        <authorList>
            <person name="Novak L.V.F."/>
            <person name="Treitli S.C."/>
            <person name="Pyrih J."/>
            <person name="Halakuc P."/>
            <person name="Pipaliya S.V."/>
            <person name="Vacek V."/>
            <person name="Brzon O."/>
            <person name="Soukal P."/>
            <person name="Eme L."/>
            <person name="Dacks J.B."/>
            <person name="Karnkowska A."/>
            <person name="Elias M."/>
            <person name="Hampl V."/>
        </authorList>
    </citation>
    <scope>NUCLEOTIDE SEQUENCE [LARGE SCALE GENOMIC DNA]</scope>
    <source>
        <strain evidence="1">NAU3</strain>
        <tissue evidence="1">Gut</tissue>
    </source>
</reference>
<protein>
    <submittedName>
        <fullName evidence="1">Uncharacterized protein</fullName>
    </submittedName>
</protein>
<sequence length="556" mass="59465">MESISVVGTDLSLESKHLIGGTGPLFSFGLTEQTSSLSASDCVLQMEASLHEGRLMNLTSSSSAFSPGKQLFGGEVSQRVVGSCVVSSTNHDRATGMMSPNLGGNVMCLNTSFSSCIRERNKDLEYSFQNRTQTSDPGRLDNVTSDVTSVSFTLCTFNTMTVSTGGTSGGAAIFLYQTSSSLTVRTCFFHKCTCTGKDDTGGAIIFVSRDTYRRPLSISGSSFTNCSSLSGTGSSNLAGSLFAQFPSLLSVDSCFFDVSKAAVIGAVAVRSFTVTMSNTAFVECSSDMWSGALAIEDATTLKLSFLQFRQCICVNDPNAKDISFLNFASNQITASMIESCDSNSGHPNVHFTTDSKPDSTLVPQISTSSTTTIKYVDVSVDENEATVRVATAESIKGTMNVLLDGSNVPRLVNVVFGDDTTSSNLGTAVVSSGANGILPRSDYAFRTAAVNGYRIIIPIGPFIFEASSTLKDWNITQISLSGVNLKKGSYWMLVENGGIEVNVTLTRSNSTILTGTAILHQSTSDGKLEWETEYEVKTVMWCHSQQHRQQAHPIWL</sequence>
<gene>
    <name evidence="1" type="ORF">BLNAU_8722</name>
</gene>
<evidence type="ECO:0000313" key="2">
    <source>
        <dbReference type="Proteomes" id="UP001281761"/>
    </source>
</evidence>
<accession>A0ABQ9XXY4</accession>
<comment type="caution">
    <text evidence="1">The sequence shown here is derived from an EMBL/GenBank/DDBJ whole genome shotgun (WGS) entry which is preliminary data.</text>
</comment>
<organism evidence="1 2">
    <name type="scientific">Blattamonas nauphoetae</name>
    <dbReference type="NCBI Taxonomy" id="2049346"/>
    <lineage>
        <taxon>Eukaryota</taxon>
        <taxon>Metamonada</taxon>
        <taxon>Preaxostyla</taxon>
        <taxon>Oxymonadida</taxon>
        <taxon>Blattamonas</taxon>
    </lineage>
</organism>
<proteinExistence type="predicted"/>
<dbReference type="Proteomes" id="UP001281761">
    <property type="component" value="Unassembled WGS sequence"/>
</dbReference>